<keyword evidence="3" id="KW-1185">Reference proteome</keyword>
<organism evidence="2 3">
    <name type="scientific">Eumeta variegata</name>
    <name type="common">Bagworm moth</name>
    <name type="synonym">Eumeta japonica</name>
    <dbReference type="NCBI Taxonomy" id="151549"/>
    <lineage>
        <taxon>Eukaryota</taxon>
        <taxon>Metazoa</taxon>
        <taxon>Ecdysozoa</taxon>
        <taxon>Arthropoda</taxon>
        <taxon>Hexapoda</taxon>
        <taxon>Insecta</taxon>
        <taxon>Pterygota</taxon>
        <taxon>Neoptera</taxon>
        <taxon>Endopterygota</taxon>
        <taxon>Lepidoptera</taxon>
        <taxon>Glossata</taxon>
        <taxon>Ditrysia</taxon>
        <taxon>Tineoidea</taxon>
        <taxon>Psychidae</taxon>
        <taxon>Oiketicinae</taxon>
        <taxon>Eumeta</taxon>
    </lineage>
</organism>
<proteinExistence type="predicted"/>
<reference evidence="2 3" key="1">
    <citation type="journal article" date="2019" name="Commun. Biol.">
        <title>The bagworm genome reveals a unique fibroin gene that provides high tensile strength.</title>
        <authorList>
            <person name="Kono N."/>
            <person name="Nakamura H."/>
            <person name="Ohtoshi R."/>
            <person name="Tomita M."/>
            <person name="Numata K."/>
            <person name="Arakawa K."/>
        </authorList>
    </citation>
    <scope>NUCLEOTIDE SEQUENCE [LARGE SCALE GENOMIC DNA]</scope>
</reference>
<gene>
    <name evidence="2" type="ORF">EVAR_38959_1</name>
</gene>
<feature type="region of interest" description="Disordered" evidence="1">
    <location>
        <begin position="1"/>
        <end position="51"/>
    </location>
</feature>
<sequence length="83" mass="8584">MAESVVTLPTAEGGRAGRGGARPPPGRRRVGDGNAPGSLTTIGGAAPAPLSQSPYFLKSTLSARFAVREPRTVSRNPSDGRRR</sequence>
<evidence type="ECO:0000313" key="2">
    <source>
        <dbReference type="EMBL" id="GBP47358.1"/>
    </source>
</evidence>
<dbReference type="Proteomes" id="UP000299102">
    <property type="component" value="Unassembled WGS sequence"/>
</dbReference>
<protein>
    <submittedName>
        <fullName evidence="2">Uncharacterized protein</fullName>
    </submittedName>
</protein>
<accession>A0A4C1W7L5</accession>
<evidence type="ECO:0000256" key="1">
    <source>
        <dbReference type="SAM" id="MobiDB-lite"/>
    </source>
</evidence>
<evidence type="ECO:0000313" key="3">
    <source>
        <dbReference type="Proteomes" id="UP000299102"/>
    </source>
</evidence>
<comment type="caution">
    <text evidence="2">The sequence shown here is derived from an EMBL/GenBank/DDBJ whole genome shotgun (WGS) entry which is preliminary data.</text>
</comment>
<dbReference type="EMBL" id="BGZK01000500">
    <property type="protein sequence ID" value="GBP47358.1"/>
    <property type="molecule type" value="Genomic_DNA"/>
</dbReference>
<name>A0A4C1W7L5_EUMVA</name>
<dbReference type="AlphaFoldDB" id="A0A4C1W7L5"/>